<keyword evidence="3" id="KW-1185">Reference proteome</keyword>
<gene>
    <name evidence="2" type="ORF">DV733_09915</name>
</gene>
<keyword evidence="1" id="KW-1133">Transmembrane helix</keyword>
<keyword evidence="1" id="KW-0472">Membrane</keyword>
<dbReference type="Proteomes" id="UP000296706">
    <property type="component" value="Chromosome"/>
</dbReference>
<reference evidence="2 3" key="1">
    <citation type="journal article" date="2019" name="Nat. Commun.">
        <title>A new type of DNA phosphorothioation-based antiviral system in archaea.</title>
        <authorList>
            <person name="Xiong L."/>
            <person name="Liu S."/>
            <person name="Chen S."/>
            <person name="Xiao Y."/>
            <person name="Zhu B."/>
            <person name="Gao Y."/>
            <person name="Zhang Y."/>
            <person name="Chen B."/>
            <person name="Luo J."/>
            <person name="Deng Z."/>
            <person name="Chen X."/>
            <person name="Wang L."/>
            <person name="Chen S."/>
        </authorList>
    </citation>
    <scope>NUCLEOTIDE SEQUENCE [LARGE SCALE GENOMIC DNA]</scope>
    <source>
        <strain evidence="2 3">CBA1105</strain>
    </source>
</reference>
<feature type="transmembrane region" description="Helical" evidence="1">
    <location>
        <begin position="137"/>
        <end position="160"/>
    </location>
</feature>
<dbReference type="AlphaFoldDB" id="A0A4D6HC30"/>
<accession>A0A4D6HC30</accession>
<evidence type="ECO:0000256" key="1">
    <source>
        <dbReference type="SAM" id="Phobius"/>
    </source>
</evidence>
<dbReference type="STRING" id="1457250.GCA_000755225_00916"/>
<dbReference type="KEGG" id="hsn:DV733_09915"/>
<organism evidence="2 3">
    <name type="scientific">Halapricum salinum</name>
    <dbReference type="NCBI Taxonomy" id="1457250"/>
    <lineage>
        <taxon>Archaea</taxon>
        <taxon>Methanobacteriati</taxon>
        <taxon>Methanobacteriota</taxon>
        <taxon>Stenosarchaea group</taxon>
        <taxon>Halobacteria</taxon>
        <taxon>Halobacteriales</taxon>
        <taxon>Haloarculaceae</taxon>
        <taxon>Halapricum</taxon>
    </lineage>
</organism>
<protein>
    <recommendedName>
        <fullName evidence="4">RING-type E3 ubiquitin transferase</fullName>
    </recommendedName>
</protein>
<evidence type="ECO:0000313" key="3">
    <source>
        <dbReference type="Proteomes" id="UP000296706"/>
    </source>
</evidence>
<evidence type="ECO:0000313" key="2">
    <source>
        <dbReference type="EMBL" id="QCC51539.1"/>
    </source>
</evidence>
<proteinExistence type="predicted"/>
<evidence type="ECO:0008006" key="4">
    <source>
        <dbReference type="Google" id="ProtNLM"/>
    </source>
</evidence>
<feature type="transmembrane region" description="Helical" evidence="1">
    <location>
        <begin position="6"/>
        <end position="28"/>
    </location>
</feature>
<dbReference type="EMBL" id="CP031310">
    <property type="protein sequence ID" value="QCC51539.1"/>
    <property type="molecule type" value="Genomic_DNA"/>
</dbReference>
<sequence length="161" mass="16918">MLTGVSVASIVIGGVLLLIGGGIGYYGYGKFRVARAIKSTPDHIEDFVVQQPNLRPQFDQSVGVDMGNKDGDRRYYEGTVQDGDSVYVLGDVHPTAEGGTVTGPSDGVIQPPEGDGLFVVSTLSESELFRWTRWQKLALGVGAIVGLFGLGAVLSGVAGLF</sequence>
<keyword evidence="1" id="KW-0812">Transmembrane</keyword>
<name>A0A4D6HC30_9EURY</name>